<reference evidence="1" key="1">
    <citation type="journal article" date="2015" name="Nature">
        <title>Complex archaea that bridge the gap between prokaryotes and eukaryotes.</title>
        <authorList>
            <person name="Spang A."/>
            <person name="Saw J.H."/>
            <person name="Jorgensen S.L."/>
            <person name="Zaremba-Niedzwiedzka K."/>
            <person name="Martijn J."/>
            <person name="Lind A.E."/>
            <person name="van Eijk R."/>
            <person name="Schleper C."/>
            <person name="Guy L."/>
            <person name="Ettema T.J."/>
        </authorList>
    </citation>
    <scope>NUCLEOTIDE SEQUENCE</scope>
</reference>
<gene>
    <name evidence="1" type="ORF">LCGC14_0676350</name>
</gene>
<accession>A0A0F9TXG1</accession>
<sequence>MLLLHELAENGLLYGDRNTAAEQRMERELMVIGKLYFTVYFPITWDIMYNSHYERRKGQRGEQRYKLLTQHNGYLGHRAQPLFRAISQREPQELS</sequence>
<organism evidence="1">
    <name type="scientific">marine sediment metagenome</name>
    <dbReference type="NCBI Taxonomy" id="412755"/>
    <lineage>
        <taxon>unclassified sequences</taxon>
        <taxon>metagenomes</taxon>
        <taxon>ecological metagenomes</taxon>
    </lineage>
</organism>
<name>A0A0F9TXG1_9ZZZZ</name>
<evidence type="ECO:0000313" key="1">
    <source>
        <dbReference type="EMBL" id="KKN46103.1"/>
    </source>
</evidence>
<protein>
    <submittedName>
        <fullName evidence="1">Uncharacterized protein</fullName>
    </submittedName>
</protein>
<dbReference type="AlphaFoldDB" id="A0A0F9TXG1"/>
<comment type="caution">
    <text evidence="1">The sequence shown here is derived from an EMBL/GenBank/DDBJ whole genome shotgun (WGS) entry which is preliminary data.</text>
</comment>
<proteinExistence type="predicted"/>
<dbReference type="EMBL" id="LAZR01001349">
    <property type="protein sequence ID" value="KKN46103.1"/>
    <property type="molecule type" value="Genomic_DNA"/>
</dbReference>